<feature type="compositionally biased region" description="Low complexity" evidence="3">
    <location>
        <begin position="367"/>
        <end position="381"/>
    </location>
</feature>
<dbReference type="InterPro" id="IPR051966">
    <property type="entry name" value="RPAP3"/>
</dbReference>
<reference evidence="4" key="1">
    <citation type="submission" date="2014-09" db="EMBL/GenBank/DDBJ databases">
        <authorList>
            <person name="Magalhaes I.L.F."/>
            <person name="Oliveira U."/>
            <person name="Santos F.R."/>
            <person name="Vidigal T.H.D.A."/>
            <person name="Brescovit A.D."/>
            <person name="Santos A.J."/>
        </authorList>
    </citation>
    <scope>NUCLEOTIDE SEQUENCE</scope>
</reference>
<dbReference type="GO" id="GO:0101031">
    <property type="term" value="C:protein folding chaperone complex"/>
    <property type="evidence" value="ECO:0007669"/>
    <property type="project" value="TreeGrafter"/>
</dbReference>
<dbReference type="PROSITE" id="PS50005">
    <property type="entry name" value="TPR"/>
    <property type="match status" value="1"/>
</dbReference>
<feature type="compositionally biased region" description="Polar residues" evidence="3">
    <location>
        <begin position="82"/>
        <end position="98"/>
    </location>
</feature>
<sequence>MKQNGLSTGGAMSRLMTLERLIKEREDEILNEHLLSDVEVSDEEGDDGIEPAADDKMNAEKPSEKRTDDDFATDSSDDNASVVSEDSGSGDLNSSSVEKANELKSQGDNHVHSGEWKEAIRCYSEALKHSEMAALYGNRSLCYMKTDEFDKAERDCSCAIELDPTYKRIFRRRAAIRLRRRDYYGSAKDLQDLRILSASSAVDPNIQEEYRIILPLARYIAVHGNCSNDEKFKELEAAVLAKLCEKEESAAKSFMSRKNWALAAESLSMAIMVSPSTPRLYSDRALANFKLGKTNMAEKDCTEAIGLDPSNPQYFSLRAEIRKKLGDLKGSEADEKTAKTLPPVANTKAVLRPVKTDVRRGGLASKADPPAATRPQPQAAPEETPVFVRVLVQDVYSSSIDELYDLSKLPDKIKSLFGSS</sequence>
<organism evidence="4">
    <name type="scientific">Lygus hesperus</name>
    <name type="common">Western plant bug</name>
    <dbReference type="NCBI Taxonomy" id="30085"/>
    <lineage>
        <taxon>Eukaryota</taxon>
        <taxon>Metazoa</taxon>
        <taxon>Ecdysozoa</taxon>
        <taxon>Arthropoda</taxon>
        <taxon>Hexapoda</taxon>
        <taxon>Insecta</taxon>
        <taxon>Pterygota</taxon>
        <taxon>Neoptera</taxon>
        <taxon>Paraneoptera</taxon>
        <taxon>Hemiptera</taxon>
        <taxon>Heteroptera</taxon>
        <taxon>Panheteroptera</taxon>
        <taxon>Cimicomorpha</taxon>
        <taxon>Miridae</taxon>
        <taxon>Mirini</taxon>
        <taxon>Lygus</taxon>
    </lineage>
</organism>
<dbReference type="SUPFAM" id="SSF48452">
    <property type="entry name" value="TPR-like"/>
    <property type="match status" value="2"/>
</dbReference>
<evidence type="ECO:0008006" key="5">
    <source>
        <dbReference type="Google" id="ProtNLM"/>
    </source>
</evidence>
<accession>A0A0K8S4H6</accession>
<feature type="repeat" description="TPR" evidence="2">
    <location>
        <begin position="133"/>
        <end position="166"/>
    </location>
</feature>
<feature type="region of interest" description="Disordered" evidence="3">
    <location>
        <begin position="358"/>
        <end position="384"/>
    </location>
</feature>
<feature type="compositionally biased region" description="Basic and acidic residues" evidence="3">
    <location>
        <begin position="53"/>
        <end position="69"/>
    </location>
</feature>
<dbReference type="InterPro" id="IPR019734">
    <property type="entry name" value="TPR_rpt"/>
</dbReference>
<dbReference type="Pfam" id="PF13181">
    <property type="entry name" value="TPR_8"/>
    <property type="match status" value="2"/>
</dbReference>
<keyword evidence="1 2" id="KW-0802">TPR repeat</keyword>
<dbReference type="EMBL" id="GBRD01018182">
    <property type="protein sequence ID" value="JAG47645.1"/>
    <property type="molecule type" value="Transcribed_RNA"/>
</dbReference>
<dbReference type="Gene3D" id="1.25.40.10">
    <property type="entry name" value="Tetratricopeptide repeat domain"/>
    <property type="match status" value="2"/>
</dbReference>
<dbReference type="AlphaFoldDB" id="A0A0K8S4H6"/>
<dbReference type="PANTHER" id="PTHR46423">
    <property type="entry name" value="RNA POLYMERASE II-ASSOCIATED PROTEIN 3"/>
    <property type="match status" value="1"/>
</dbReference>
<evidence type="ECO:0000256" key="3">
    <source>
        <dbReference type="SAM" id="MobiDB-lite"/>
    </source>
</evidence>
<evidence type="ECO:0000256" key="2">
    <source>
        <dbReference type="PROSITE-ProRule" id="PRU00339"/>
    </source>
</evidence>
<dbReference type="InterPro" id="IPR011990">
    <property type="entry name" value="TPR-like_helical_dom_sf"/>
</dbReference>
<dbReference type="SMART" id="SM00028">
    <property type="entry name" value="TPR"/>
    <property type="match status" value="3"/>
</dbReference>
<feature type="compositionally biased region" description="Acidic residues" evidence="3">
    <location>
        <begin position="39"/>
        <end position="49"/>
    </location>
</feature>
<proteinExistence type="predicted"/>
<feature type="compositionally biased region" description="Basic and acidic residues" evidence="3">
    <location>
        <begin position="99"/>
        <end position="110"/>
    </location>
</feature>
<protein>
    <recommendedName>
        <fullName evidence="5">RNA polymerase II-associated protein 3</fullName>
    </recommendedName>
</protein>
<evidence type="ECO:0000256" key="1">
    <source>
        <dbReference type="ARBA" id="ARBA00022803"/>
    </source>
</evidence>
<name>A0A0K8S4H6_LYGHE</name>
<evidence type="ECO:0000313" key="4">
    <source>
        <dbReference type="EMBL" id="JAG47645.1"/>
    </source>
</evidence>
<dbReference type="PANTHER" id="PTHR46423:SF1">
    <property type="entry name" value="RNA POLYMERASE II-ASSOCIATED PROTEIN 3"/>
    <property type="match status" value="1"/>
</dbReference>
<feature type="region of interest" description="Disordered" evidence="3">
    <location>
        <begin position="33"/>
        <end position="110"/>
    </location>
</feature>